<comment type="caution">
    <text evidence="2">The sequence shown here is derived from an EMBL/GenBank/DDBJ whole genome shotgun (WGS) entry which is preliminary data.</text>
</comment>
<reference evidence="2" key="1">
    <citation type="submission" date="2020-08" db="EMBL/GenBank/DDBJ databases">
        <title>Multicomponent nature underlies the extraordinary mechanical properties of spider dragline silk.</title>
        <authorList>
            <person name="Kono N."/>
            <person name="Nakamura H."/>
            <person name="Mori M."/>
            <person name="Yoshida Y."/>
            <person name="Ohtoshi R."/>
            <person name="Malay A.D."/>
            <person name="Moran D.A.P."/>
            <person name="Tomita M."/>
            <person name="Numata K."/>
            <person name="Arakawa K."/>
        </authorList>
    </citation>
    <scope>NUCLEOTIDE SEQUENCE</scope>
</reference>
<evidence type="ECO:0000313" key="3">
    <source>
        <dbReference type="Proteomes" id="UP000886998"/>
    </source>
</evidence>
<proteinExistence type="predicted"/>
<gene>
    <name evidence="2" type="ORF">TNIN_146181</name>
</gene>
<organism evidence="2 3">
    <name type="scientific">Trichonephila inaurata madagascariensis</name>
    <dbReference type="NCBI Taxonomy" id="2747483"/>
    <lineage>
        <taxon>Eukaryota</taxon>
        <taxon>Metazoa</taxon>
        <taxon>Ecdysozoa</taxon>
        <taxon>Arthropoda</taxon>
        <taxon>Chelicerata</taxon>
        <taxon>Arachnida</taxon>
        <taxon>Araneae</taxon>
        <taxon>Araneomorphae</taxon>
        <taxon>Entelegynae</taxon>
        <taxon>Araneoidea</taxon>
        <taxon>Nephilidae</taxon>
        <taxon>Trichonephila</taxon>
        <taxon>Trichonephila inaurata</taxon>
    </lineage>
</organism>
<feature type="compositionally biased region" description="Basic and acidic residues" evidence="1">
    <location>
        <begin position="62"/>
        <end position="89"/>
    </location>
</feature>
<feature type="region of interest" description="Disordered" evidence="1">
    <location>
        <begin position="54"/>
        <end position="95"/>
    </location>
</feature>
<keyword evidence="3" id="KW-1185">Reference proteome</keyword>
<dbReference type="AlphaFoldDB" id="A0A8X6X6R8"/>
<dbReference type="Proteomes" id="UP000886998">
    <property type="component" value="Unassembled WGS sequence"/>
</dbReference>
<name>A0A8X6X6R8_9ARAC</name>
<dbReference type="EMBL" id="BMAV01005848">
    <property type="protein sequence ID" value="GFY47226.1"/>
    <property type="molecule type" value="Genomic_DNA"/>
</dbReference>
<sequence>MNSEYWDLEYDSFICHIYSLYEKFRLENEEALENISIVVDVPDSDKIREQRETLKRATSPHARSEFHKKTSKDFLEMRGKRSKNSDYPKTEFPGNVAESTHKKIKVFLQDGPTVEMLQSYLYYDEWKCTSVY</sequence>
<evidence type="ECO:0000313" key="2">
    <source>
        <dbReference type="EMBL" id="GFY47226.1"/>
    </source>
</evidence>
<evidence type="ECO:0000256" key="1">
    <source>
        <dbReference type="SAM" id="MobiDB-lite"/>
    </source>
</evidence>
<accession>A0A8X6X6R8</accession>
<protein>
    <submittedName>
        <fullName evidence="2">Uncharacterized protein</fullName>
    </submittedName>
</protein>